<feature type="domain" description="Peptidase M14" evidence="4">
    <location>
        <begin position="663"/>
        <end position="873"/>
    </location>
</feature>
<dbReference type="GO" id="GO:0008270">
    <property type="term" value="F:zinc ion binding"/>
    <property type="evidence" value="ECO:0007669"/>
    <property type="project" value="InterPro"/>
</dbReference>
<dbReference type="PROSITE" id="PS52035">
    <property type="entry name" value="PEPTIDASE_M14"/>
    <property type="match status" value="1"/>
</dbReference>
<organism evidence="5 6">
    <name type="scientific">Oopsacas minuta</name>
    <dbReference type="NCBI Taxonomy" id="111878"/>
    <lineage>
        <taxon>Eukaryota</taxon>
        <taxon>Metazoa</taxon>
        <taxon>Porifera</taxon>
        <taxon>Hexactinellida</taxon>
        <taxon>Hexasterophora</taxon>
        <taxon>Lyssacinosida</taxon>
        <taxon>Leucopsacidae</taxon>
        <taxon>Oopsacas</taxon>
    </lineage>
</organism>
<evidence type="ECO:0000256" key="3">
    <source>
        <dbReference type="PROSITE-ProRule" id="PRU01379"/>
    </source>
</evidence>
<dbReference type="Pfam" id="PF25571">
    <property type="entry name" value="TPR_CCP1_N"/>
    <property type="match status" value="1"/>
</dbReference>
<comment type="cofactor">
    <cofactor evidence="1">
        <name>Zn(2+)</name>
        <dbReference type="ChEBI" id="CHEBI:29105"/>
    </cofactor>
</comment>
<evidence type="ECO:0000259" key="4">
    <source>
        <dbReference type="PROSITE" id="PS52035"/>
    </source>
</evidence>
<evidence type="ECO:0000256" key="2">
    <source>
        <dbReference type="ARBA" id="ARBA00005988"/>
    </source>
</evidence>
<evidence type="ECO:0000256" key="1">
    <source>
        <dbReference type="ARBA" id="ARBA00001947"/>
    </source>
</evidence>
<dbReference type="GO" id="GO:0004181">
    <property type="term" value="F:metallocarboxypeptidase activity"/>
    <property type="evidence" value="ECO:0007669"/>
    <property type="project" value="InterPro"/>
</dbReference>
<gene>
    <name evidence="5" type="ORF">LOD99_6621</name>
</gene>
<evidence type="ECO:0000313" key="6">
    <source>
        <dbReference type="Proteomes" id="UP001165289"/>
    </source>
</evidence>
<accession>A0AAV7JLE1</accession>
<dbReference type="GO" id="GO:0006508">
    <property type="term" value="P:proteolysis"/>
    <property type="evidence" value="ECO:0007669"/>
    <property type="project" value="InterPro"/>
</dbReference>
<dbReference type="Gene3D" id="2.60.40.3120">
    <property type="match status" value="1"/>
</dbReference>
<evidence type="ECO:0000313" key="5">
    <source>
        <dbReference type="EMBL" id="KAI6649617.1"/>
    </source>
</evidence>
<sequence length="873" mass="101374">MNQELNLVDLIYEFNSMVATVETHNTIQIQDQVLRIVDFFFQKPKTNAKFLVSKSSILRILIDSFRLVRDFEIQQDLIQVLFQVTLVKYGSKRIVEFNGTEAIFESISLFPSAIPENFTIHFILLAKLSEKDAKFSTKFRCFHLTTFLLENLRYYSNDFDHALPVITVFHRCAISPTTCIAFRKHFAMRILLSYLDNASLPLHHVVSICIDSIRLLVKNKGILALTSWKNLVDELVRFYSFLMFDFKDFKEIFDVLELFKDISRIPRGHAVMIDSNLFTTLRDTLAKFQLVTMNSELKDRFVKLNLEIIQDFILRKNLAYPCHNSDIQIDDYKKQISMQSRISPKCDGKFISSPTIEGLHLFFEECQESKSRNFSLTIQSLIDLDSLSMYCFNSTAKFDTQTLLSEFFRTRKPDHIIDPKLTQFYENLQKHSNYFAYSTKSYSISPKFHTFLSPTLRGEPTQLYQKENNITLSIALAKLNIINQPIYSIEKEVFRQKIIFIDPLLNPKRIKKDNFIHSPLPMLDNSQSLVFSADFESSNLLKITKINTHSYDVILRPDTTRHVQWFLFKVTNMDSSTNYTFKFVNFEKNSSQFSSGMQPLIFSRKSNRESGIGWFRIGSLLYYGDSDYTKLTTDTNTTGKLYSLTFNLNFPFDNDECYIAYHFPYTYTNLQHDISNWVNTSISNMYLKIDTLCYTYTGIPCPLVTITDFGKNVEVSKEYIVLSARVHPGESNSSWMIKSIIEMLLTDDPIAVELRSKFIFKIVPMLNPDGVIYGYTRCNLLGFDLNRQWHAPSPNLHPTIYHTKALIQRLISLGKQPLIFCDFHGHSLKKNLFMYGCNSHSKIEEILPSIFAENYAGFDLQSCSNTIQKSKLH</sequence>
<keyword evidence="6" id="KW-1185">Reference proteome</keyword>
<name>A0AAV7JLE1_9METZ</name>
<dbReference type="Pfam" id="PF00246">
    <property type="entry name" value="Peptidase_M14"/>
    <property type="match status" value="1"/>
</dbReference>
<dbReference type="InterPro" id="IPR040626">
    <property type="entry name" value="Pepdidase_M14_N"/>
</dbReference>
<protein>
    <recommendedName>
        <fullName evidence="4">Peptidase M14 domain-containing protein</fullName>
    </recommendedName>
</protein>
<dbReference type="PANTHER" id="PTHR12756">
    <property type="entry name" value="CYTOSOLIC CARBOXYPEPTIDASE"/>
    <property type="match status" value="1"/>
</dbReference>
<dbReference type="AlphaFoldDB" id="A0AAV7JLE1"/>
<dbReference type="Pfam" id="PF18027">
    <property type="entry name" value="Pepdidase_M14_N"/>
    <property type="match status" value="1"/>
</dbReference>
<dbReference type="SUPFAM" id="SSF53187">
    <property type="entry name" value="Zn-dependent exopeptidases"/>
    <property type="match status" value="1"/>
</dbReference>
<dbReference type="InterPro" id="IPR000834">
    <property type="entry name" value="Peptidase_M14"/>
</dbReference>
<comment type="caution">
    <text evidence="3">Lacks conserved residue(s) required for the propagation of feature annotation.</text>
</comment>
<dbReference type="Gene3D" id="3.40.630.10">
    <property type="entry name" value="Zn peptidases"/>
    <property type="match status" value="1"/>
</dbReference>
<dbReference type="PANTHER" id="PTHR12756:SF11">
    <property type="entry name" value="CYTOSOLIC CARBOXYPEPTIDASE 1"/>
    <property type="match status" value="1"/>
</dbReference>
<dbReference type="Proteomes" id="UP001165289">
    <property type="component" value="Unassembled WGS sequence"/>
</dbReference>
<dbReference type="InterPro" id="IPR050821">
    <property type="entry name" value="Cytosolic_carboxypeptidase"/>
</dbReference>
<proteinExistence type="inferred from homology"/>
<comment type="similarity">
    <text evidence="2 3">Belongs to the peptidase M14 family.</text>
</comment>
<reference evidence="5 6" key="1">
    <citation type="journal article" date="2023" name="BMC Biol.">
        <title>The compact genome of the sponge Oopsacas minuta (Hexactinellida) is lacking key metazoan core genes.</title>
        <authorList>
            <person name="Santini S."/>
            <person name="Schenkelaars Q."/>
            <person name="Jourda C."/>
            <person name="Duchesne M."/>
            <person name="Belahbib H."/>
            <person name="Rocher C."/>
            <person name="Selva M."/>
            <person name="Riesgo A."/>
            <person name="Vervoort M."/>
            <person name="Leys S.P."/>
            <person name="Kodjabachian L."/>
            <person name="Le Bivic A."/>
            <person name="Borchiellini C."/>
            <person name="Claverie J.M."/>
            <person name="Renard E."/>
        </authorList>
    </citation>
    <scope>NUCLEOTIDE SEQUENCE [LARGE SCALE GENOMIC DNA]</scope>
    <source>
        <strain evidence="5">SPO-2</strain>
    </source>
</reference>
<dbReference type="EMBL" id="JAKMXF010000319">
    <property type="protein sequence ID" value="KAI6649617.1"/>
    <property type="molecule type" value="Genomic_DNA"/>
</dbReference>
<comment type="caution">
    <text evidence="5">The sequence shown here is derived from an EMBL/GenBank/DDBJ whole genome shotgun (WGS) entry which is preliminary data.</text>
</comment>